<evidence type="ECO:0000256" key="6">
    <source>
        <dbReference type="ARBA" id="ARBA00023136"/>
    </source>
</evidence>
<feature type="transmembrane region" description="Helical" evidence="7">
    <location>
        <begin position="215"/>
        <end position="248"/>
    </location>
</feature>
<organism evidence="9 10">
    <name type="scientific">Rossellomorea vietnamensis</name>
    <dbReference type="NCBI Taxonomy" id="218284"/>
    <lineage>
        <taxon>Bacteria</taxon>
        <taxon>Bacillati</taxon>
        <taxon>Bacillota</taxon>
        <taxon>Bacilli</taxon>
        <taxon>Bacillales</taxon>
        <taxon>Bacillaceae</taxon>
        <taxon>Rossellomorea</taxon>
    </lineage>
</organism>
<feature type="transmembrane region" description="Helical" evidence="7">
    <location>
        <begin position="93"/>
        <end position="122"/>
    </location>
</feature>
<evidence type="ECO:0000313" key="10">
    <source>
        <dbReference type="Proteomes" id="UP000323317"/>
    </source>
</evidence>
<dbReference type="EMBL" id="VTEH01000019">
    <property type="protein sequence ID" value="TYR73384.1"/>
    <property type="molecule type" value="Genomic_DNA"/>
</dbReference>
<comment type="similarity">
    <text evidence="2">Belongs to the monovalent cation:proton antiporter 2 (CPA2) transporter (TC 2.A.37) family.</text>
</comment>
<feature type="domain" description="Cation/H+ exchanger transmembrane" evidence="8">
    <location>
        <begin position="12"/>
        <end position="353"/>
    </location>
</feature>
<keyword evidence="3" id="KW-0813">Transport</keyword>
<feature type="transmembrane region" description="Helical" evidence="7">
    <location>
        <begin position="172"/>
        <end position="194"/>
    </location>
</feature>
<dbReference type="Gene3D" id="1.20.1530.20">
    <property type="match status" value="1"/>
</dbReference>
<keyword evidence="5 7" id="KW-1133">Transmembrane helix</keyword>
<evidence type="ECO:0000259" key="8">
    <source>
        <dbReference type="Pfam" id="PF00999"/>
    </source>
</evidence>
<dbReference type="InterPro" id="IPR038770">
    <property type="entry name" value="Na+/solute_symporter_sf"/>
</dbReference>
<evidence type="ECO:0000256" key="1">
    <source>
        <dbReference type="ARBA" id="ARBA00004141"/>
    </source>
</evidence>
<evidence type="ECO:0000256" key="4">
    <source>
        <dbReference type="ARBA" id="ARBA00022692"/>
    </source>
</evidence>
<feature type="transmembrane region" description="Helical" evidence="7">
    <location>
        <begin position="54"/>
        <end position="73"/>
    </location>
</feature>
<feature type="transmembrane region" description="Helical" evidence="7">
    <location>
        <begin position="30"/>
        <end position="47"/>
    </location>
</feature>
<keyword evidence="4 7" id="KW-0812">Transmembrane</keyword>
<dbReference type="Pfam" id="PF00999">
    <property type="entry name" value="Na_H_Exchanger"/>
    <property type="match status" value="1"/>
</dbReference>
<proteinExistence type="inferred from homology"/>
<dbReference type="PANTHER" id="PTHR42751:SF6">
    <property type="entry name" value="CONSERVED INTEGRAL MEMBRANE TRANSPORT PROTEIN-RELATED"/>
    <property type="match status" value="1"/>
</dbReference>
<evidence type="ECO:0000313" key="9">
    <source>
        <dbReference type="EMBL" id="TYR73384.1"/>
    </source>
</evidence>
<evidence type="ECO:0000256" key="3">
    <source>
        <dbReference type="ARBA" id="ARBA00022448"/>
    </source>
</evidence>
<dbReference type="PANTHER" id="PTHR42751">
    <property type="entry name" value="SODIUM/HYDROGEN EXCHANGER FAMILY/TRKA DOMAIN PROTEIN"/>
    <property type="match status" value="1"/>
</dbReference>
<sequence>MNLPLFLGLFLLVLFITAYFGNKALRIPDIVIYILLGAGISLAGLLEDVKTIEVAGEIGLILLFFLLGMKYPLKEIAAKGKKVWKPGLLDLALGVGVTAGISALFGQGLFNSLLIGGLVYATSSSITLKLLEHNKKLDRKESGYVLTLLIFEDMVAPILITILIGLSGGEGLSILDFLFIFLKVALLVGLAVAISRFIQKKAYTLIEKFLHEDYLLVYILGIALAYGGFALLLDLSEVIGAFLAGLMFAGTNFKDKIQEVALPVRNLFLPFFFLNFGISLEFTSDIPAFGLLSAILIWSIFHKLIVGYIGGQWYGLNKQESLETGFTLAPRGEFSVIIAGLASGTLQIFAGVYILAAALIGMLLCQLSSKIVGGRVFRKNSN</sequence>
<accession>A0A5D4K7S4</accession>
<evidence type="ECO:0000256" key="7">
    <source>
        <dbReference type="SAM" id="Phobius"/>
    </source>
</evidence>
<keyword evidence="6 7" id="KW-0472">Membrane</keyword>
<comment type="caution">
    <text evidence="9">The sequence shown here is derived from an EMBL/GenBank/DDBJ whole genome shotgun (WGS) entry which is preliminary data.</text>
</comment>
<dbReference type="GO" id="GO:0016020">
    <property type="term" value="C:membrane"/>
    <property type="evidence" value="ECO:0007669"/>
    <property type="project" value="UniProtKB-SubCell"/>
</dbReference>
<dbReference type="GO" id="GO:0015297">
    <property type="term" value="F:antiporter activity"/>
    <property type="evidence" value="ECO:0007669"/>
    <property type="project" value="InterPro"/>
</dbReference>
<feature type="transmembrane region" description="Helical" evidence="7">
    <location>
        <begin position="260"/>
        <end position="278"/>
    </location>
</feature>
<comment type="subcellular location">
    <subcellularLocation>
        <location evidence="1">Membrane</location>
        <topology evidence="1">Multi-pass membrane protein</topology>
    </subcellularLocation>
</comment>
<feature type="transmembrane region" description="Helical" evidence="7">
    <location>
        <begin position="143"/>
        <end position="166"/>
    </location>
</feature>
<dbReference type="Proteomes" id="UP000323317">
    <property type="component" value="Unassembled WGS sequence"/>
</dbReference>
<feature type="transmembrane region" description="Helical" evidence="7">
    <location>
        <begin position="290"/>
        <end position="314"/>
    </location>
</feature>
<dbReference type="AlphaFoldDB" id="A0A5D4K7S4"/>
<feature type="transmembrane region" description="Helical" evidence="7">
    <location>
        <begin position="334"/>
        <end position="365"/>
    </location>
</feature>
<evidence type="ECO:0000256" key="2">
    <source>
        <dbReference type="ARBA" id="ARBA00005551"/>
    </source>
</evidence>
<gene>
    <name evidence="9" type="ORF">FZC79_18875</name>
</gene>
<name>A0A5D4K7S4_9BACI</name>
<dbReference type="InterPro" id="IPR006153">
    <property type="entry name" value="Cation/H_exchanger_TM"/>
</dbReference>
<evidence type="ECO:0000256" key="5">
    <source>
        <dbReference type="ARBA" id="ARBA00022989"/>
    </source>
</evidence>
<protein>
    <submittedName>
        <fullName evidence="9">Cation:proton antiporter</fullName>
    </submittedName>
</protein>
<reference evidence="9 10" key="1">
    <citation type="submission" date="2019-08" db="EMBL/GenBank/DDBJ databases">
        <title>Bacillus genomes from the desert of Cuatro Cienegas, Coahuila.</title>
        <authorList>
            <person name="Olmedo-Alvarez G."/>
        </authorList>
    </citation>
    <scope>NUCLEOTIDE SEQUENCE [LARGE SCALE GENOMIC DNA]</scope>
    <source>
        <strain evidence="9 10">CH40_1T</strain>
    </source>
</reference>
<dbReference type="GO" id="GO:1902600">
    <property type="term" value="P:proton transmembrane transport"/>
    <property type="evidence" value="ECO:0007669"/>
    <property type="project" value="InterPro"/>
</dbReference>